<dbReference type="AlphaFoldDB" id="A0AA87Z0M8"/>
<dbReference type="Gene3D" id="3.40.50.2000">
    <property type="entry name" value="Glycogen Phosphorylase B"/>
    <property type="match status" value="1"/>
</dbReference>
<evidence type="ECO:0000256" key="1">
    <source>
        <dbReference type="ARBA" id="ARBA00009995"/>
    </source>
</evidence>
<feature type="compositionally biased region" description="Basic and acidic residues" evidence="3">
    <location>
        <begin position="315"/>
        <end position="335"/>
    </location>
</feature>
<dbReference type="Proteomes" id="UP001187192">
    <property type="component" value="Unassembled WGS sequence"/>
</dbReference>
<keyword evidence="5" id="KW-1185">Reference proteome</keyword>
<evidence type="ECO:0000256" key="2">
    <source>
        <dbReference type="ARBA" id="ARBA00022676"/>
    </source>
</evidence>
<keyword evidence="2" id="KW-0808">Transferase</keyword>
<dbReference type="GO" id="GO:0035251">
    <property type="term" value="F:UDP-glucosyltransferase activity"/>
    <property type="evidence" value="ECO:0007669"/>
    <property type="project" value="InterPro"/>
</dbReference>
<gene>
    <name evidence="4" type="ORF">TIFTF001_001735</name>
</gene>
<evidence type="ECO:0000313" key="4">
    <source>
        <dbReference type="EMBL" id="GMN27614.1"/>
    </source>
</evidence>
<protein>
    <submittedName>
        <fullName evidence="4">Uncharacterized protein</fullName>
    </submittedName>
</protein>
<name>A0AA87Z0M8_FICCA</name>
<evidence type="ECO:0000256" key="3">
    <source>
        <dbReference type="SAM" id="MobiDB-lite"/>
    </source>
</evidence>
<organism evidence="4 5">
    <name type="scientific">Ficus carica</name>
    <name type="common">Common fig</name>
    <dbReference type="NCBI Taxonomy" id="3494"/>
    <lineage>
        <taxon>Eukaryota</taxon>
        <taxon>Viridiplantae</taxon>
        <taxon>Streptophyta</taxon>
        <taxon>Embryophyta</taxon>
        <taxon>Tracheophyta</taxon>
        <taxon>Spermatophyta</taxon>
        <taxon>Magnoliopsida</taxon>
        <taxon>eudicotyledons</taxon>
        <taxon>Gunneridae</taxon>
        <taxon>Pentapetalae</taxon>
        <taxon>rosids</taxon>
        <taxon>fabids</taxon>
        <taxon>Rosales</taxon>
        <taxon>Moraceae</taxon>
        <taxon>Ficeae</taxon>
        <taxon>Ficus</taxon>
    </lineage>
</organism>
<sequence length="445" mass="48943">MIKKLELVFIACPGMGHVVTTVELAKQLVARTDHLLNSPHHQLPFDPNLASYTDSFAAASTSDRIKFIDISQNITFAETDPIVFVNSFIETHKPHVKNTVTGILNSGPDSPRLAGFVVDTLMSTMIDVVNEFGVPSYVFFTSGAGLLSFMFHLQALTDEHGVDPTRFRNKPDSKLIVPGFVNPVLVSVLPGVVVDEASAPIMLNHARRIRSQSKGFVVDLRRWRWRGFVVDLQLIRLEATERLRGGSQEMAVERLRDRSTRDGSGGGEGDEQEIILVGVGGFRESRVMVLEGNWNPVHWTLSPPTVNSAGVPCRTHSEPERRSESDPEHDHDHQLARQTTPFLGSLPVLRELRKLRRAPSEGNRLRAGTHEQPPFPLVLTPSAAAEQQARFPRRLCRPVGGSPFGIHRADGGAREGHRLGSAGGRAVAPGGLWVRVALRVELGAR</sequence>
<evidence type="ECO:0000313" key="5">
    <source>
        <dbReference type="Proteomes" id="UP001187192"/>
    </source>
</evidence>
<dbReference type="PANTHER" id="PTHR48048:SF45">
    <property type="entry name" value="GLYCOSYLTRANSFERASE"/>
    <property type="match status" value="1"/>
</dbReference>
<comment type="caution">
    <text evidence="4">The sequence shown here is derived from an EMBL/GenBank/DDBJ whole genome shotgun (WGS) entry which is preliminary data.</text>
</comment>
<dbReference type="EMBL" id="BTGU01000002">
    <property type="protein sequence ID" value="GMN27614.1"/>
    <property type="molecule type" value="Genomic_DNA"/>
</dbReference>
<feature type="region of interest" description="Disordered" evidence="3">
    <location>
        <begin position="307"/>
        <end position="340"/>
    </location>
</feature>
<dbReference type="SUPFAM" id="SSF53756">
    <property type="entry name" value="UDP-Glycosyltransferase/glycogen phosphorylase"/>
    <property type="match status" value="1"/>
</dbReference>
<reference evidence="4" key="1">
    <citation type="submission" date="2023-07" db="EMBL/GenBank/DDBJ databases">
        <title>draft genome sequence of fig (Ficus carica).</title>
        <authorList>
            <person name="Takahashi T."/>
            <person name="Nishimura K."/>
        </authorList>
    </citation>
    <scope>NUCLEOTIDE SEQUENCE</scope>
</reference>
<keyword evidence="2" id="KW-0328">Glycosyltransferase</keyword>
<dbReference type="InterPro" id="IPR050481">
    <property type="entry name" value="UDP-glycosyltransf_plant"/>
</dbReference>
<proteinExistence type="inferred from homology"/>
<comment type="similarity">
    <text evidence="1">Belongs to the UDP-glycosyltransferase family.</text>
</comment>
<dbReference type="PANTHER" id="PTHR48048">
    <property type="entry name" value="GLYCOSYLTRANSFERASE"/>
    <property type="match status" value="1"/>
</dbReference>
<accession>A0AA87Z0M8</accession>